<sequence>MVDFLVYWKYGGNDTLCSTVNHVQNSPNTTDKLQYFHVGGVVSGRSEITCTLSQNLSMPSYKAKYRLMLIHLSTCLPARLLHRSNGRRQELLPGISFLDIKLLHLDIRLEKLEREEKDRIIEPPPPKSRSVSTSVAIFGSFVKFA</sequence>
<evidence type="ECO:0000313" key="1">
    <source>
        <dbReference type="EMBL" id="KAG6595624.1"/>
    </source>
</evidence>
<evidence type="ECO:0000313" key="2">
    <source>
        <dbReference type="Proteomes" id="UP000685013"/>
    </source>
</evidence>
<accession>A0AAV6NCU8</accession>
<reference evidence="1 2" key="1">
    <citation type="journal article" date="2021" name="Hortic Res">
        <title>The domestication of Cucurbita argyrosperma as revealed by the genome of its wild relative.</title>
        <authorList>
            <person name="Barrera-Redondo J."/>
            <person name="Sanchez-de la Vega G."/>
            <person name="Aguirre-Liguori J.A."/>
            <person name="Castellanos-Morales G."/>
            <person name="Gutierrez-Guerrero Y.T."/>
            <person name="Aguirre-Dugua X."/>
            <person name="Aguirre-Planter E."/>
            <person name="Tenaillon M.I."/>
            <person name="Lira-Saade R."/>
            <person name="Eguiarte L.E."/>
        </authorList>
    </citation>
    <scope>NUCLEOTIDE SEQUENCE [LARGE SCALE GENOMIC DNA]</scope>
    <source>
        <strain evidence="1">JBR-2021</strain>
    </source>
</reference>
<organism evidence="1 2">
    <name type="scientific">Cucurbita argyrosperma subsp. sororia</name>
    <dbReference type="NCBI Taxonomy" id="37648"/>
    <lineage>
        <taxon>Eukaryota</taxon>
        <taxon>Viridiplantae</taxon>
        <taxon>Streptophyta</taxon>
        <taxon>Embryophyta</taxon>
        <taxon>Tracheophyta</taxon>
        <taxon>Spermatophyta</taxon>
        <taxon>Magnoliopsida</taxon>
        <taxon>eudicotyledons</taxon>
        <taxon>Gunneridae</taxon>
        <taxon>Pentapetalae</taxon>
        <taxon>rosids</taxon>
        <taxon>fabids</taxon>
        <taxon>Cucurbitales</taxon>
        <taxon>Cucurbitaceae</taxon>
        <taxon>Cucurbiteae</taxon>
        <taxon>Cucurbita</taxon>
    </lineage>
</organism>
<proteinExistence type="predicted"/>
<dbReference type="AlphaFoldDB" id="A0AAV6NCU8"/>
<gene>
    <name evidence="1" type="ORF">SDJN03_12177</name>
</gene>
<name>A0AAV6NCU8_9ROSI</name>
<keyword evidence="2" id="KW-1185">Reference proteome</keyword>
<dbReference type="EMBL" id="JAGKQH010000007">
    <property type="protein sequence ID" value="KAG6595624.1"/>
    <property type="molecule type" value="Genomic_DNA"/>
</dbReference>
<protein>
    <submittedName>
        <fullName evidence="1">Uncharacterized protein</fullName>
    </submittedName>
</protein>
<dbReference type="Proteomes" id="UP000685013">
    <property type="component" value="Chromosome 7"/>
</dbReference>
<comment type="caution">
    <text evidence="1">The sequence shown here is derived from an EMBL/GenBank/DDBJ whole genome shotgun (WGS) entry which is preliminary data.</text>
</comment>
<feature type="non-terminal residue" evidence="1">
    <location>
        <position position="1"/>
    </location>
</feature>